<name>A0ABX2APB6_9BACT</name>
<sequence>MKKNTNHKVPAFPPNAQSRHVPNNLSDSLSERERMGMWNIPNLQWV</sequence>
<dbReference type="Proteomes" id="UP000714420">
    <property type="component" value="Unassembled WGS sequence"/>
</dbReference>
<evidence type="ECO:0000256" key="1">
    <source>
        <dbReference type="SAM" id="MobiDB-lite"/>
    </source>
</evidence>
<organism evidence="2 3">
    <name type="scientific">Xylanibacter muris</name>
    <dbReference type="NCBI Taxonomy" id="2736290"/>
    <lineage>
        <taxon>Bacteria</taxon>
        <taxon>Pseudomonadati</taxon>
        <taxon>Bacteroidota</taxon>
        <taxon>Bacteroidia</taxon>
        <taxon>Bacteroidales</taxon>
        <taxon>Prevotellaceae</taxon>
        <taxon>Xylanibacter</taxon>
    </lineage>
</organism>
<gene>
    <name evidence="2" type="ORF">HPS56_12265</name>
</gene>
<protein>
    <submittedName>
        <fullName evidence="2">Uncharacterized protein</fullName>
    </submittedName>
</protein>
<reference evidence="2 3" key="1">
    <citation type="submission" date="2020-05" db="EMBL/GenBank/DDBJ databases">
        <title>Distinct polysaccharide utilization as determinants for interspecies competition between intestinal Prevotella spp.</title>
        <authorList>
            <person name="Galvez E.J.C."/>
            <person name="Iljazovic A."/>
            <person name="Strowig T."/>
        </authorList>
    </citation>
    <scope>NUCLEOTIDE SEQUENCE [LARGE SCALE GENOMIC DNA]</scope>
    <source>
        <strain evidence="2 3">PMUR</strain>
    </source>
</reference>
<feature type="compositionally biased region" description="Polar residues" evidence="1">
    <location>
        <begin position="15"/>
        <end position="28"/>
    </location>
</feature>
<keyword evidence="3" id="KW-1185">Reference proteome</keyword>
<dbReference type="RefSeq" id="WP_172277089.1">
    <property type="nucleotide sequence ID" value="NZ_CASGMU010000019.1"/>
</dbReference>
<proteinExistence type="predicted"/>
<evidence type="ECO:0000313" key="2">
    <source>
        <dbReference type="EMBL" id="NPD93096.1"/>
    </source>
</evidence>
<evidence type="ECO:0000313" key="3">
    <source>
        <dbReference type="Proteomes" id="UP000714420"/>
    </source>
</evidence>
<feature type="region of interest" description="Disordered" evidence="1">
    <location>
        <begin position="1"/>
        <end position="29"/>
    </location>
</feature>
<accession>A0ABX2APB6</accession>
<comment type="caution">
    <text evidence="2">The sequence shown here is derived from an EMBL/GenBank/DDBJ whole genome shotgun (WGS) entry which is preliminary data.</text>
</comment>
<dbReference type="EMBL" id="JABKKF010000015">
    <property type="protein sequence ID" value="NPD93096.1"/>
    <property type="molecule type" value="Genomic_DNA"/>
</dbReference>